<keyword evidence="24" id="KW-1185">Reference proteome</keyword>
<evidence type="ECO:0000256" key="3">
    <source>
        <dbReference type="ARBA" id="ARBA00022598"/>
    </source>
</evidence>
<protein>
    <recommendedName>
        <fullName evidence="2">DNA ligase (ATP)</fullName>
        <ecNumber evidence="2">6.5.1.1</ecNumber>
    </recommendedName>
    <alternativeName>
        <fullName evidence="19">NHEJ DNA polymerase</fullName>
    </alternativeName>
</protein>
<organism evidence="23 24">
    <name type="scientific">Rhizobium paranaense</name>
    <dbReference type="NCBI Taxonomy" id="1650438"/>
    <lineage>
        <taxon>Bacteria</taxon>
        <taxon>Pseudomonadati</taxon>
        <taxon>Pseudomonadota</taxon>
        <taxon>Alphaproteobacteria</taxon>
        <taxon>Hyphomicrobiales</taxon>
        <taxon>Rhizobiaceae</taxon>
        <taxon>Rhizobium/Agrobacterium group</taxon>
        <taxon>Rhizobium</taxon>
    </lineage>
</organism>
<dbReference type="NCBIfam" id="TIGR02777">
    <property type="entry name" value="LigD_PE_dom"/>
    <property type="match status" value="1"/>
</dbReference>
<sequence length="851" mass="94895">MALETYREKRDFSKTSEPRGRTRKTAGHNSFVIQKHAASHLHYDFRLELDGVLKSWAVAKGPSLVPSDKRLAVQVEDHPLDYGDFEGTIPKGEYGGGSVIVWDRGTWEPDGDPHKGFQKGHIELELHGEKLHGRWHLVRMARRAREKRDNWLLIKSDDEAARPEGADDILEERPESVKTGRLIEELEGEKPGWSSKTGKIKQPSGRGRQSRPSALKIQVDPSSVKKARKSALPDFVPPTLATLTKTPPSGKQWLHEIKFDGYRLQARIEDGHVKLLTRSGLDWSDKFGKTLLAELAALPVKTALVDGELVVETSSGASDFSALQADLSDGRGDRFVFYTFDLLYLDGYDLRDVPLVERKKILEKFIPSGNGKLRFSSDFDADGELMLEHACRLSLEGIVSKRADEPYRSGRGKGWLKSKCSFRQEFVIAGYVPSSTARKAIGSLVLGIFDKGRLKHVGRVGTGFTNKVAEDLYSQLEGMRADDSPFDKRLAADEARGVRFVRPELVAEIEFRTWTGDGLLRHAAFRGLREDKPATEIVRETSAASATEAEQPKRTVVLTHPDRIYWPDEGVTKEGLADYYTDVWKYMARFVVQRPLALLRCPDGINGQSFFQKHAWKGLNKNIVLIHDPKERDEEPLVSIDDLDGLLGLVQAGSLELHPWGITVADWEHPDMIIMDLDPGPGVPWERVIEAAEETRDRMKEAGLEAFIKTSGGKGLHVVSPLKPSADWPAVKAFTKSIADQMAADSPERYVSTITKSKRHGKILIDYLRNQRGSTAVAPYSTRARPGAAVSMPLAWEELSPAIGPAYFTVNNTPTRLAALRSDPWADFRTAAAPLEKAKCKRSRVRAKAEP</sequence>
<dbReference type="PROSITE" id="PS50160">
    <property type="entry name" value="DNA_LIGASE_A3"/>
    <property type="match status" value="1"/>
</dbReference>
<dbReference type="Gene3D" id="3.30.1490.70">
    <property type="match status" value="1"/>
</dbReference>
<name>A0A7W8XV29_9HYPH</name>
<keyword evidence="3 23" id="KW-0436">Ligase</keyword>
<dbReference type="Gene3D" id="3.90.920.10">
    <property type="entry name" value="DNA primase, PRIM domain"/>
    <property type="match status" value="1"/>
</dbReference>
<evidence type="ECO:0000256" key="10">
    <source>
        <dbReference type="ARBA" id="ARBA00022801"/>
    </source>
</evidence>
<keyword evidence="13" id="KW-0239">DNA-directed DNA polymerase</keyword>
<keyword evidence="9" id="KW-0227">DNA damage</keyword>
<dbReference type="CDD" id="cd07906">
    <property type="entry name" value="Adenylation_DNA_ligase_LigD_LigC"/>
    <property type="match status" value="1"/>
</dbReference>
<dbReference type="Gene3D" id="2.40.50.140">
    <property type="entry name" value="Nucleic acid-binding proteins"/>
    <property type="match status" value="1"/>
</dbReference>
<dbReference type="GO" id="GO:0006310">
    <property type="term" value="P:DNA recombination"/>
    <property type="evidence" value="ECO:0007669"/>
    <property type="project" value="UniProtKB-KW"/>
</dbReference>
<evidence type="ECO:0000256" key="17">
    <source>
        <dbReference type="ARBA" id="ARBA00023211"/>
    </source>
</evidence>
<dbReference type="InterPro" id="IPR014146">
    <property type="entry name" value="LigD_ligase_dom"/>
</dbReference>
<reference evidence="23 24" key="1">
    <citation type="submission" date="2020-08" db="EMBL/GenBank/DDBJ databases">
        <title>Genomic Encyclopedia of Type Strains, Phase IV (KMG-V): Genome sequencing to study the core and pangenomes of soil and plant-associated prokaryotes.</title>
        <authorList>
            <person name="Whitman W."/>
        </authorList>
    </citation>
    <scope>NUCLEOTIDE SEQUENCE [LARGE SCALE GENOMIC DNA]</scope>
    <source>
        <strain evidence="23 24">SEMIA 4064</strain>
    </source>
</reference>
<evidence type="ECO:0000256" key="18">
    <source>
        <dbReference type="ARBA" id="ARBA00023268"/>
    </source>
</evidence>
<dbReference type="NCBIfam" id="TIGR02776">
    <property type="entry name" value="NHEJ_ligase_prk"/>
    <property type="match status" value="1"/>
</dbReference>
<dbReference type="Pfam" id="PF21686">
    <property type="entry name" value="LigD_Prim-Pol"/>
    <property type="match status" value="1"/>
</dbReference>
<dbReference type="Pfam" id="PF01068">
    <property type="entry name" value="DNA_ligase_A_M"/>
    <property type="match status" value="1"/>
</dbReference>
<evidence type="ECO:0000256" key="2">
    <source>
        <dbReference type="ARBA" id="ARBA00012727"/>
    </source>
</evidence>
<evidence type="ECO:0000256" key="13">
    <source>
        <dbReference type="ARBA" id="ARBA00022932"/>
    </source>
</evidence>
<evidence type="ECO:0000256" key="20">
    <source>
        <dbReference type="ARBA" id="ARBA00034003"/>
    </source>
</evidence>
<keyword evidence="16" id="KW-0234">DNA repair</keyword>
<dbReference type="GO" id="GO:0046872">
    <property type="term" value="F:metal ion binding"/>
    <property type="evidence" value="ECO:0007669"/>
    <property type="project" value="UniProtKB-KW"/>
</dbReference>
<comment type="catalytic activity">
    <reaction evidence="20">
        <text>ATP + (deoxyribonucleotide)n-3'-hydroxyl + 5'-phospho-(deoxyribonucleotide)m = (deoxyribonucleotide)n+m + AMP + diphosphate.</text>
        <dbReference type="EC" id="6.5.1.1"/>
    </reaction>
</comment>
<keyword evidence="6" id="KW-0540">Nuclease</keyword>
<dbReference type="AlphaFoldDB" id="A0A7W8XV29"/>
<proteinExistence type="predicted"/>
<dbReference type="InterPro" id="IPR033651">
    <property type="entry name" value="PaeLigD_Pol-like"/>
</dbReference>
<evidence type="ECO:0000256" key="14">
    <source>
        <dbReference type="ARBA" id="ARBA00023125"/>
    </source>
</evidence>
<dbReference type="NCBIfam" id="NF004628">
    <property type="entry name" value="PRK05972.1"/>
    <property type="match status" value="1"/>
</dbReference>
<evidence type="ECO:0000256" key="12">
    <source>
        <dbReference type="ARBA" id="ARBA00022840"/>
    </source>
</evidence>
<evidence type="ECO:0000256" key="1">
    <source>
        <dbReference type="ARBA" id="ARBA00001936"/>
    </source>
</evidence>
<dbReference type="InterPro" id="IPR012310">
    <property type="entry name" value="DNA_ligase_ATP-dep_cent"/>
</dbReference>
<dbReference type="PANTHER" id="PTHR42705:SF2">
    <property type="entry name" value="BIFUNCTIONAL NON-HOMOLOGOUS END JOINING PROTEIN LIGD"/>
    <property type="match status" value="1"/>
</dbReference>
<dbReference type="InterPro" id="IPR014145">
    <property type="entry name" value="LigD_pol_dom"/>
</dbReference>
<feature type="region of interest" description="Disordered" evidence="21">
    <location>
        <begin position="186"/>
        <end position="222"/>
    </location>
</feature>
<feature type="region of interest" description="Disordered" evidence="21">
    <location>
        <begin position="1"/>
        <end position="29"/>
    </location>
</feature>
<keyword evidence="4" id="KW-0808">Transferase</keyword>
<evidence type="ECO:0000256" key="15">
    <source>
        <dbReference type="ARBA" id="ARBA00023172"/>
    </source>
</evidence>
<dbReference type="InterPro" id="IPR012340">
    <property type="entry name" value="NA-bd_OB-fold"/>
</dbReference>
<dbReference type="EC" id="6.5.1.1" evidence="2"/>
<dbReference type="RefSeq" id="WP_183939578.1">
    <property type="nucleotide sequence ID" value="NZ_JACHBI010000010.1"/>
</dbReference>
<evidence type="ECO:0000256" key="16">
    <source>
        <dbReference type="ARBA" id="ARBA00023204"/>
    </source>
</evidence>
<evidence type="ECO:0000313" key="24">
    <source>
        <dbReference type="Proteomes" id="UP000549882"/>
    </source>
</evidence>
<dbReference type="GO" id="GO:0005524">
    <property type="term" value="F:ATP binding"/>
    <property type="evidence" value="ECO:0007669"/>
    <property type="project" value="UniProtKB-KW"/>
</dbReference>
<dbReference type="Pfam" id="PF04679">
    <property type="entry name" value="DNA_ligase_A_C"/>
    <property type="match status" value="1"/>
</dbReference>
<evidence type="ECO:0000256" key="4">
    <source>
        <dbReference type="ARBA" id="ARBA00022679"/>
    </source>
</evidence>
<keyword evidence="11" id="KW-0269">Exonuclease</keyword>
<dbReference type="NCBIfam" id="TIGR02778">
    <property type="entry name" value="ligD_pol"/>
    <property type="match status" value="1"/>
</dbReference>
<dbReference type="CDD" id="cd07971">
    <property type="entry name" value="OBF_DNA_ligase_LigD"/>
    <property type="match status" value="1"/>
</dbReference>
<dbReference type="InterPro" id="IPR052171">
    <property type="entry name" value="NHEJ_LigD"/>
</dbReference>
<dbReference type="SUPFAM" id="SSF50249">
    <property type="entry name" value="Nucleic acid-binding proteins"/>
    <property type="match status" value="1"/>
</dbReference>
<dbReference type="SUPFAM" id="SSF56091">
    <property type="entry name" value="DNA ligase/mRNA capping enzyme, catalytic domain"/>
    <property type="match status" value="1"/>
</dbReference>
<evidence type="ECO:0000256" key="11">
    <source>
        <dbReference type="ARBA" id="ARBA00022839"/>
    </source>
</evidence>
<dbReference type="Pfam" id="PF13298">
    <property type="entry name" value="LigD_N"/>
    <property type="match status" value="1"/>
</dbReference>
<evidence type="ECO:0000256" key="8">
    <source>
        <dbReference type="ARBA" id="ARBA00022741"/>
    </source>
</evidence>
<feature type="compositionally biased region" description="Basic and acidic residues" evidence="21">
    <location>
        <begin position="1"/>
        <end position="20"/>
    </location>
</feature>
<evidence type="ECO:0000259" key="22">
    <source>
        <dbReference type="PROSITE" id="PS50160"/>
    </source>
</evidence>
<evidence type="ECO:0000256" key="21">
    <source>
        <dbReference type="SAM" id="MobiDB-lite"/>
    </source>
</evidence>
<accession>A0A7W8XV29</accession>
<keyword evidence="10" id="KW-0378">Hydrolase</keyword>
<feature type="domain" description="ATP-dependent DNA ligase family profile" evidence="22">
    <location>
        <begin position="337"/>
        <end position="461"/>
    </location>
</feature>
<evidence type="ECO:0000256" key="6">
    <source>
        <dbReference type="ARBA" id="ARBA00022722"/>
    </source>
</evidence>
<keyword evidence="17" id="KW-0464">Manganese</keyword>
<keyword evidence="14" id="KW-0238">DNA-binding</keyword>
<dbReference type="GO" id="GO:0004527">
    <property type="term" value="F:exonuclease activity"/>
    <property type="evidence" value="ECO:0007669"/>
    <property type="project" value="UniProtKB-KW"/>
</dbReference>
<keyword evidence="8" id="KW-0547">Nucleotide-binding</keyword>
<dbReference type="PANTHER" id="PTHR42705">
    <property type="entry name" value="BIFUNCTIONAL NON-HOMOLOGOUS END JOINING PROTEIN LIGD"/>
    <property type="match status" value="1"/>
</dbReference>
<comment type="cofactor">
    <cofactor evidence="1">
        <name>Mn(2+)</name>
        <dbReference type="ChEBI" id="CHEBI:29035"/>
    </cofactor>
</comment>
<keyword evidence="7" id="KW-0479">Metal-binding</keyword>
<dbReference type="GO" id="GO:0003910">
    <property type="term" value="F:DNA ligase (ATP) activity"/>
    <property type="evidence" value="ECO:0007669"/>
    <property type="project" value="UniProtKB-EC"/>
</dbReference>
<dbReference type="InterPro" id="IPR014144">
    <property type="entry name" value="LigD_PE_domain"/>
</dbReference>
<dbReference type="InterPro" id="IPR012309">
    <property type="entry name" value="DNA_ligase_ATP-dep_C"/>
</dbReference>
<dbReference type="Gene3D" id="3.30.470.30">
    <property type="entry name" value="DNA ligase/mRNA capping enzyme"/>
    <property type="match status" value="1"/>
</dbReference>
<dbReference type="EMBL" id="JACHBI010000010">
    <property type="protein sequence ID" value="MBB5576026.1"/>
    <property type="molecule type" value="Genomic_DNA"/>
</dbReference>
<dbReference type="Proteomes" id="UP000549882">
    <property type="component" value="Unassembled WGS sequence"/>
</dbReference>
<evidence type="ECO:0000313" key="23">
    <source>
        <dbReference type="EMBL" id="MBB5576026.1"/>
    </source>
</evidence>
<keyword evidence="12" id="KW-0067">ATP-binding</keyword>
<keyword evidence="15" id="KW-0233">DNA recombination</keyword>
<gene>
    <name evidence="23" type="ORF">GGD50_004661</name>
</gene>
<dbReference type="CDD" id="cd04862">
    <property type="entry name" value="PaeLigD_Pol_like"/>
    <property type="match status" value="1"/>
</dbReference>
<evidence type="ECO:0000256" key="9">
    <source>
        <dbReference type="ARBA" id="ARBA00022763"/>
    </source>
</evidence>
<evidence type="ECO:0000256" key="19">
    <source>
        <dbReference type="ARBA" id="ARBA00029943"/>
    </source>
</evidence>
<dbReference type="NCBIfam" id="TIGR02779">
    <property type="entry name" value="NHEJ_ligase_lig"/>
    <property type="match status" value="1"/>
</dbReference>
<dbReference type="GO" id="GO:0006281">
    <property type="term" value="P:DNA repair"/>
    <property type="evidence" value="ECO:0007669"/>
    <property type="project" value="UniProtKB-KW"/>
</dbReference>
<evidence type="ECO:0000256" key="5">
    <source>
        <dbReference type="ARBA" id="ARBA00022695"/>
    </source>
</evidence>
<keyword evidence="5" id="KW-0548">Nucleotidyltransferase</keyword>
<dbReference type="GO" id="GO:0003887">
    <property type="term" value="F:DNA-directed DNA polymerase activity"/>
    <property type="evidence" value="ECO:0007669"/>
    <property type="project" value="UniProtKB-KW"/>
</dbReference>
<keyword evidence="18" id="KW-0511">Multifunctional enzyme</keyword>
<evidence type="ECO:0000256" key="7">
    <source>
        <dbReference type="ARBA" id="ARBA00022723"/>
    </source>
</evidence>
<dbReference type="InterPro" id="IPR014143">
    <property type="entry name" value="NHEJ_ligase_prk"/>
</dbReference>
<dbReference type="GO" id="GO:0003677">
    <property type="term" value="F:DNA binding"/>
    <property type="evidence" value="ECO:0007669"/>
    <property type="project" value="UniProtKB-KW"/>
</dbReference>
<comment type="caution">
    <text evidence="23">The sequence shown here is derived from an EMBL/GenBank/DDBJ whole genome shotgun (WGS) entry which is preliminary data.</text>
</comment>